<gene>
    <name evidence="2" type="ORF">M422DRAFT_265128</name>
    <name evidence="1" type="ORF">M422DRAFT_273458</name>
</gene>
<accession>A0A0C9TUS5</accession>
<evidence type="ECO:0000313" key="2">
    <source>
        <dbReference type="EMBL" id="KIJ32946.1"/>
    </source>
</evidence>
<reference evidence="1 3" key="1">
    <citation type="submission" date="2014-06" db="EMBL/GenBank/DDBJ databases">
        <title>Evolutionary Origins and Diversification of the Mycorrhizal Mutualists.</title>
        <authorList>
            <consortium name="DOE Joint Genome Institute"/>
            <consortium name="Mycorrhizal Genomics Consortium"/>
            <person name="Kohler A."/>
            <person name="Kuo A."/>
            <person name="Nagy L.G."/>
            <person name="Floudas D."/>
            <person name="Copeland A."/>
            <person name="Barry K.W."/>
            <person name="Cichocki N."/>
            <person name="Veneault-Fourrey C."/>
            <person name="LaButti K."/>
            <person name="Lindquist E.A."/>
            <person name="Lipzen A."/>
            <person name="Lundell T."/>
            <person name="Morin E."/>
            <person name="Murat C."/>
            <person name="Riley R."/>
            <person name="Ohm R."/>
            <person name="Sun H."/>
            <person name="Tunlid A."/>
            <person name="Henrissat B."/>
            <person name="Grigoriev I.V."/>
            <person name="Hibbett D.S."/>
            <person name="Martin F."/>
        </authorList>
    </citation>
    <scope>NUCLEOTIDE SEQUENCE [LARGE SCALE GENOMIC DNA]</scope>
    <source>
        <strain evidence="1 3">SS14</strain>
    </source>
</reference>
<dbReference type="EMBL" id="KN837407">
    <property type="protein sequence ID" value="KIJ25594.1"/>
    <property type="molecule type" value="Genomic_DNA"/>
</dbReference>
<organism evidence="1 3">
    <name type="scientific">Sphaerobolus stellatus (strain SS14)</name>
    <dbReference type="NCBI Taxonomy" id="990650"/>
    <lineage>
        <taxon>Eukaryota</taxon>
        <taxon>Fungi</taxon>
        <taxon>Dikarya</taxon>
        <taxon>Basidiomycota</taxon>
        <taxon>Agaricomycotina</taxon>
        <taxon>Agaricomycetes</taxon>
        <taxon>Phallomycetidae</taxon>
        <taxon>Geastrales</taxon>
        <taxon>Sphaerobolaceae</taxon>
        <taxon>Sphaerobolus</taxon>
    </lineage>
</organism>
<dbReference type="Proteomes" id="UP000054279">
    <property type="component" value="Unassembled WGS sequence"/>
</dbReference>
<evidence type="ECO:0000313" key="1">
    <source>
        <dbReference type="EMBL" id="KIJ25594.1"/>
    </source>
</evidence>
<dbReference type="HOGENOM" id="CLU_119670_0_0_1"/>
<keyword evidence="3" id="KW-1185">Reference proteome</keyword>
<protein>
    <submittedName>
        <fullName evidence="2">Unplaced genomic scaffold SPHSTscaffold_144, whole genome shotgun sequence</fullName>
    </submittedName>
</protein>
<dbReference type="EMBL" id="KN837219">
    <property type="protein sequence ID" value="KIJ32946.1"/>
    <property type="molecule type" value="Genomic_DNA"/>
</dbReference>
<evidence type="ECO:0000313" key="3">
    <source>
        <dbReference type="Proteomes" id="UP000054279"/>
    </source>
</evidence>
<dbReference type="OrthoDB" id="10039566at2759"/>
<proteinExistence type="predicted"/>
<name>A0A0C9TUS5_SPHS4</name>
<dbReference type="AlphaFoldDB" id="A0A0C9TUS5"/>
<sequence>MVDILASATVFARVVLPKGIDIEVSSSLILVVVIRSTTIPTSLGADAFPKPNTRASVRTHYAKNMAERYESSGDERSVYVRANLVNVPLEVLPGRQNELRCHLRDEEPVKAGIQGVAAVGITVPGLTGTSRQPRVEGANSS</sequence>